<dbReference type="GO" id="GO:0016020">
    <property type="term" value="C:membrane"/>
    <property type="evidence" value="ECO:0007669"/>
    <property type="project" value="InterPro"/>
</dbReference>
<comment type="similarity">
    <text evidence="2">Belongs to the methyl-accepting chemotaxis (MCP) protein family.</text>
</comment>
<comment type="caution">
    <text evidence="7">The sequence shown here is derived from an EMBL/GenBank/DDBJ whole genome shotgun (WGS) entry which is preliminary data.</text>
</comment>
<evidence type="ECO:0000259" key="5">
    <source>
        <dbReference type="PROSITE" id="PS50111"/>
    </source>
</evidence>
<feature type="domain" description="HAMP" evidence="6">
    <location>
        <begin position="324"/>
        <end position="379"/>
    </location>
</feature>
<keyword evidence="4" id="KW-0472">Membrane</keyword>
<dbReference type="Gene3D" id="6.10.340.10">
    <property type="match status" value="1"/>
</dbReference>
<dbReference type="Proteomes" id="UP000186112">
    <property type="component" value="Unassembled WGS sequence"/>
</dbReference>
<dbReference type="Pfam" id="PF00015">
    <property type="entry name" value="MCPsignal"/>
    <property type="match status" value="1"/>
</dbReference>
<dbReference type="RefSeq" id="WP_075727964.1">
    <property type="nucleotide sequence ID" value="NZ_LTDM01000059.1"/>
</dbReference>
<proteinExistence type="inferred from homology"/>
<dbReference type="GO" id="GO:0007165">
    <property type="term" value="P:signal transduction"/>
    <property type="evidence" value="ECO:0007669"/>
    <property type="project" value="UniProtKB-KW"/>
</dbReference>
<dbReference type="InterPro" id="IPR004089">
    <property type="entry name" value="MCPsignal_dom"/>
</dbReference>
<evidence type="ECO:0000256" key="1">
    <source>
        <dbReference type="ARBA" id="ARBA00023224"/>
    </source>
</evidence>
<evidence type="ECO:0000313" key="7">
    <source>
        <dbReference type="EMBL" id="OLS01805.1"/>
    </source>
</evidence>
<name>A0A1U7M3F0_TISCR</name>
<dbReference type="InterPro" id="IPR003660">
    <property type="entry name" value="HAMP_dom"/>
</dbReference>
<dbReference type="InterPro" id="IPR029151">
    <property type="entry name" value="Sensor-like_sf"/>
</dbReference>
<evidence type="ECO:0000259" key="6">
    <source>
        <dbReference type="PROSITE" id="PS50885"/>
    </source>
</evidence>
<feature type="transmembrane region" description="Helical" evidence="4">
    <location>
        <begin position="303"/>
        <end position="327"/>
    </location>
</feature>
<dbReference type="SMART" id="SM00283">
    <property type="entry name" value="MA"/>
    <property type="match status" value="1"/>
</dbReference>
<sequence length="684" mass="74799">MKEENNNNKSKFNKDSIKVKLLVIPIVLVIISIVVIGIVSNYSAKNSLLDQMNKNGEFTLGSVVARIQDNSNSVEAMNKTMESVIKKAINSLQNVNNGLSNEKLSQLADDLGIDEVNYYDKNGVVKYSNMPDNIAWAPGEDHPITILRKSNETELMEKIRKDSVSGVHFKYGAIKNSDGSIIQVGINADYIYNLTEQFSYQALMEDLVLSDEIVYATFIDTNLVAIADSDIEDIGKDLSKDKSITSTVKDGVPNSSEWEYGKNKIKVYDVVYPVVINDEQIGAINIGFSMKDVNSAISKNLNVIAISGLITILLLVFILFSTSNYAVKTINKLKLLMNSMALGDFRNDVPKDILAKKDELGEISKSVNTMQGAIREMIKNVLDRSLMVAAHSEELTATTHESEKASDEVSKVIQEIAMGSSEQAMDTEQGVAISEELGNVVINNTNYIRSLNDSTKKVNGLKNEGLELIKDLVEKTENSSKAAKEIYDVIKDTNLSAGKIDSASQMIKNIAEQTNLLALNAAIEAARAGEAGRGFAVVADEIRKLAEESNKFTEEIEIIIDDLILKTSMAVKTMGEVGGIVQSQSQSVNFTSNKFDGIADALYEMEEAIILVNSSSDEMINQNEKIKEVMEHLAAISEENAAGSQEASASVEEQNAAMAEISGASDELARIAEELNGMIEKFKI</sequence>
<dbReference type="SUPFAM" id="SSF103190">
    <property type="entry name" value="Sensory domain-like"/>
    <property type="match status" value="1"/>
</dbReference>
<protein>
    <submittedName>
        <fullName evidence="7">Methyl-accepting chemotaxis protein McpA</fullName>
    </submittedName>
</protein>
<organism evidence="7 8">
    <name type="scientific">Tissierella creatinophila DSM 6911</name>
    <dbReference type="NCBI Taxonomy" id="1123403"/>
    <lineage>
        <taxon>Bacteria</taxon>
        <taxon>Bacillati</taxon>
        <taxon>Bacillota</taxon>
        <taxon>Tissierellia</taxon>
        <taxon>Tissierellales</taxon>
        <taxon>Tissierellaceae</taxon>
        <taxon>Tissierella</taxon>
    </lineage>
</organism>
<dbReference type="Gene3D" id="1.10.287.950">
    <property type="entry name" value="Methyl-accepting chemotaxis protein"/>
    <property type="match status" value="1"/>
</dbReference>
<dbReference type="PANTHER" id="PTHR32089">
    <property type="entry name" value="METHYL-ACCEPTING CHEMOTAXIS PROTEIN MCPB"/>
    <property type="match status" value="1"/>
</dbReference>
<reference evidence="7 8" key="1">
    <citation type="submission" date="2016-02" db="EMBL/GenBank/DDBJ databases">
        <title>Genome sequence of Tissierella creatinophila DSM 6911.</title>
        <authorList>
            <person name="Poehlein A."/>
            <person name="Daniel R."/>
        </authorList>
    </citation>
    <scope>NUCLEOTIDE SEQUENCE [LARGE SCALE GENOMIC DNA]</scope>
    <source>
        <strain evidence="7 8">DSM 6911</strain>
    </source>
</reference>
<dbReference type="EMBL" id="LTDM01000059">
    <property type="protein sequence ID" value="OLS01805.1"/>
    <property type="molecule type" value="Genomic_DNA"/>
</dbReference>
<dbReference type="CDD" id="cd06225">
    <property type="entry name" value="HAMP"/>
    <property type="match status" value="1"/>
</dbReference>
<dbReference type="Gene3D" id="3.30.450.20">
    <property type="entry name" value="PAS domain"/>
    <property type="match status" value="1"/>
</dbReference>
<feature type="domain" description="Methyl-accepting transducer" evidence="5">
    <location>
        <begin position="398"/>
        <end position="655"/>
    </location>
</feature>
<dbReference type="PANTHER" id="PTHR32089:SF112">
    <property type="entry name" value="LYSOZYME-LIKE PROTEIN-RELATED"/>
    <property type="match status" value="1"/>
</dbReference>
<evidence type="ECO:0000256" key="2">
    <source>
        <dbReference type="ARBA" id="ARBA00029447"/>
    </source>
</evidence>
<keyword evidence="4" id="KW-0812">Transmembrane</keyword>
<dbReference type="Pfam" id="PF00672">
    <property type="entry name" value="HAMP"/>
    <property type="match status" value="1"/>
</dbReference>
<dbReference type="PROSITE" id="PS50111">
    <property type="entry name" value="CHEMOTAXIS_TRANSDUC_2"/>
    <property type="match status" value="1"/>
</dbReference>
<dbReference type="OrthoDB" id="597657at2"/>
<evidence type="ECO:0000256" key="4">
    <source>
        <dbReference type="SAM" id="Phobius"/>
    </source>
</evidence>
<gene>
    <name evidence="7" type="primary">mcpA_4</name>
    <name evidence="7" type="ORF">TICRE_21810</name>
</gene>
<keyword evidence="1 3" id="KW-0807">Transducer</keyword>
<evidence type="ECO:0000313" key="8">
    <source>
        <dbReference type="Proteomes" id="UP000186112"/>
    </source>
</evidence>
<keyword evidence="8" id="KW-1185">Reference proteome</keyword>
<evidence type="ECO:0000256" key="3">
    <source>
        <dbReference type="PROSITE-ProRule" id="PRU00284"/>
    </source>
</evidence>
<feature type="transmembrane region" description="Helical" evidence="4">
    <location>
        <begin position="21"/>
        <end position="44"/>
    </location>
</feature>
<keyword evidence="4" id="KW-1133">Transmembrane helix</keyword>
<dbReference type="AlphaFoldDB" id="A0A1U7M3F0"/>
<dbReference type="SUPFAM" id="SSF58104">
    <property type="entry name" value="Methyl-accepting chemotaxis protein (MCP) signaling domain"/>
    <property type="match status" value="1"/>
</dbReference>
<dbReference type="SMART" id="SM00304">
    <property type="entry name" value="HAMP"/>
    <property type="match status" value="1"/>
</dbReference>
<accession>A0A1U7M3F0</accession>
<dbReference type="PROSITE" id="PS50885">
    <property type="entry name" value="HAMP"/>
    <property type="match status" value="1"/>
</dbReference>